<name>A0ABX3K2U6_9BACL</name>
<dbReference type="PANTHER" id="PTHR43630">
    <property type="entry name" value="POLY-BETA-1,6-N-ACETYL-D-GLUCOSAMINE SYNTHASE"/>
    <property type="match status" value="1"/>
</dbReference>
<dbReference type="SUPFAM" id="SSF48452">
    <property type="entry name" value="TPR-like"/>
    <property type="match status" value="1"/>
</dbReference>
<organism evidence="2 3">
    <name type="scientific">Paenibacillus ihbetae</name>
    <dbReference type="NCBI Taxonomy" id="1870820"/>
    <lineage>
        <taxon>Bacteria</taxon>
        <taxon>Bacillati</taxon>
        <taxon>Bacillota</taxon>
        <taxon>Bacilli</taxon>
        <taxon>Bacillales</taxon>
        <taxon>Paenibacillaceae</taxon>
        <taxon>Paenibacillus</taxon>
    </lineage>
</organism>
<dbReference type="InterPro" id="IPR019734">
    <property type="entry name" value="TPR_rpt"/>
</dbReference>
<keyword evidence="3" id="KW-1185">Reference proteome</keyword>
<dbReference type="EMBL" id="MRVI01000001">
    <property type="protein sequence ID" value="OOC63747.1"/>
    <property type="molecule type" value="Genomic_DNA"/>
</dbReference>
<dbReference type="SMART" id="SM00028">
    <property type="entry name" value="TPR"/>
    <property type="match status" value="2"/>
</dbReference>
<sequence length="364" mass="42032">MIDISVCMITYNEAGSISRAVESISPYVKEVIVVDHDSEDATAFIAGQLGAKVYKRRWSDHFAEARNYSIDKATSNSILIMDADEEYIGDGTSLMKAYQLINNQTGIALRAKINNFSSNNQITSSCITRMFPKNPGYRFVGRIHEQLIYNGEEPKLCDSEIELHHYGYTKKAIENKGKYQRNVNLLLRSLDERPFNPYILFQLGRTYRLMENYEESKKFFEKATQFISFPYPSYHSSLMLDYSITLMKSKHWNDLFRILDTAIETYPDYTDLYYIYGSAIIESQNIEWFSQIPEIFSACIQLGEVPHGKYETVQGVGSFRAAFNLGLYYELVGNKGEALNCYRYCMEHSFKEAHVRIESLTNKK</sequence>
<dbReference type="InterPro" id="IPR011990">
    <property type="entry name" value="TPR-like_helical_dom_sf"/>
</dbReference>
<dbReference type="InterPro" id="IPR029044">
    <property type="entry name" value="Nucleotide-diphossugar_trans"/>
</dbReference>
<reference evidence="2 3" key="1">
    <citation type="submission" date="2016-12" db="EMBL/GenBank/DDBJ databases">
        <title>Genome sequencing and description of Paenibacillus sp. nov. from high altitude lake in the Indian Trans- Himalayas.</title>
        <authorList>
            <person name="Kiran S."/>
            <person name="Swarnkar M.K."/>
            <person name="Rana A."/>
            <person name="Tewari R."/>
            <person name="Gulati A."/>
        </authorList>
    </citation>
    <scope>NUCLEOTIDE SEQUENCE [LARGE SCALE GENOMIC DNA]</scope>
    <source>
        <strain evidence="2 3">IHBB 9951</strain>
    </source>
</reference>
<dbReference type="Proteomes" id="UP000189059">
    <property type="component" value="Unassembled WGS sequence"/>
</dbReference>
<dbReference type="Gene3D" id="1.25.40.10">
    <property type="entry name" value="Tetratricopeptide repeat domain"/>
    <property type="match status" value="1"/>
</dbReference>
<dbReference type="InterPro" id="IPR001173">
    <property type="entry name" value="Glyco_trans_2-like"/>
</dbReference>
<dbReference type="SUPFAM" id="SSF53448">
    <property type="entry name" value="Nucleotide-diphospho-sugar transferases"/>
    <property type="match status" value="1"/>
</dbReference>
<proteinExistence type="predicted"/>
<dbReference type="Gene3D" id="3.90.550.10">
    <property type="entry name" value="Spore Coat Polysaccharide Biosynthesis Protein SpsA, Chain A"/>
    <property type="match status" value="1"/>
</dbReference>
<dbReference type="Pfam" id="PF13181">
    <property type="entry name" value="TPR_8"/>
    <property type="match status" value="1"/>
</dbReference>
<dbReference type="Pfam" id="PF00535">
    <property type="entry name" value="Glycos_transf_2"/>
    <property type="match status" value="1"/>
</dbReference>
<comment type="caution">
    <text evidence="2">The sequence shown here is derived from an EMBL/GenBank/DDBJ whole genome shotgun (WGS) entry which is preliminary data.</text>
</comment>
<evidence type="ECO:0000313" key="2">
    <source>
        <dbReference type="EMBL" id="OOC63747.1"/>
    </source>
</evidence>
<protein>
    <recommendedName>
        <fullName evidence="1">Glycosyltransferase 2-like domain-containing protein</fullName>
    </recommendedName>
</protein>
<dbReference type="RefSeq" id="WP_077568405.1">
    <property type="nucleotide sequence ID" value="NZ_MRVI01000001.1"/>
</dbReference>
<evidence type="ECO:0000259" key="1">
    <source>
        <dbReference type="Pfam" id="PF00535"/>
    </source>
</evidence>
<dbReference type="PANTHER" id="PTHR43630:SF2">
    <property type="entry name" value="GLYCOSYLTRANSFERASE"/>
    <property type="match status" value="1"/>
</dbReference>
<gene>
    <name evidence="2" type="ORF">BBD40_18945</name>
</gene>
<feature type="domain" description="Glycosyltransferase 2-like" evidence="1">
    <location>
        <begin position="5"/>
        <end position="98"/>
    </location>
</feature>
<accession>A0ABX3K2U6</accession>
<evidence type="ECO:0000313" key="3">
    <source>
        <dbReference type="Proteomes" id="UP000189059"/>
    </source>
</evidence>